<sequence>MFKMQGSQLGKPTLALQLMIGVFRGGRISPRRRGTCSSTAGEEKASEWFGIIF</sequence>
<keyword evidence="2" id="KW-1185">Reference proteome</keyword>
<accession>A0A0G4NWM2</accession>
<reference evidence="1 2" key="1">
    <citation type="journal article" date="2014" name="Nat. Commun.">
        <title>Multiple recent horizontal transfers of a large genomic region in cheese making fungi.</title>
        <authorList>
            <person name="Cheeseman K."/>
            <person name="Ropars J."/>
            <person name="Renault P."/>
            <person name="Dupont J."/>
            <person name="Gouzy J."/>
            <person name="Branca A."/>
            <person name="Abraham A.L."/>
            <person name="Ceppi M."/>
            <person name="Conseiller E."/>
            <person name="Debuchy R."/>
            <person name="Malagnac F."/>
            <person name="Goarin A."/>
            <person name="Silar P."/>
            <person name="Lacoste S."/>
            <person name="Sallet E."/>
            <person name="Bensimon A."/>
            <person name="Giraud T."/>
            <person name="Brygoo Y."/>
        </authorList>
    </citation>
    <scope>NUCLEOTIDE SEQUENCE [LARGE SCALE GENOMIC DNA]</scope>
    <source>
        <strain evidence="2">FM 013</strain>
    </source>
</reference>
<gene>
    <name evidence="1" type="ORF">PCAMFM013_S002g000315</name>
</gene>
<dbReference type="Proteomes" id="UP000053732">
    <property type="component" value="Unassembled WGS sequence"/>
</dbReference>
<organism evidence="1 2">
    <name type="scientific">Penicillium camemberti (strain FM 013)</name>
    <dbReference type="NCBI Taxonomy" id="1429867"/>
    <lineage>
        <taxon>Eukaryota</taxon>
        <taxon>Fungi</taxon>
        <taxon>Dikarya</taxon>
        <taxon>Ascomycota</taxon>
        <taxon>Pezizomycotina</taxon>
        <taxon>Eurotiomycetes</taxon>
        <taxon>Eurotiomycetidae</taxon>
        <taxon>Eurotiales</taxon>
        <taxon>Aspergillaceae</taxon>
        <taxon>Penicillium</taxon>
    </lineage>
</organism>
<proteinExistence type="predicted"/>
<dbReference type="AlphaFoldDB" id="A0A0G4NWM2"/>
<evidence type="ECO:0000313" key="1">
    <source>
        <dbReference type="EMBL" id="CRL18445.1"/>
    </source>
</evidence>
<protein>
    <submittedName>
        <fullName evidence="1">Str. FM013</fullName>
    </submittedName>
</protein>
<name>A0A0G4NWM2_PENC3</name>
<dbReference type="EMBL" id="HG793135">
    <property type="protein sequence ID" value="CRL18445.1"/>
    <property type="molecule type" value="Genomic_DNA"/>
</dbReference>
<evidence type="ECO:0000313" key="2">
    <source>
        <dbReference type="Proteomes" id="UP000053732"/>
    </source>
</evidence>